<accession>A0ACC1QSP8</accession>
<gene>
    <name evidence="1" type="ORF">NLG97_g6700</name>
</gene>
<proteinExistence type="predicted"/>
<dbReference type="EMBL" id="JANAKD010000926">
    <property type="protein sequence ID" value="KAJ3486012.1"/>
    <property type="molecule type" value="Genomic_DNA"/>
</dbReference>
<dbReference type="Proteomes" id="UP001148737">
    <property type="component" value="Unassembled WGS sequence"/>
</dbReference>
<comment type="caution">
    <text evidence="1">The sequence shown here is derived from an EMBL/GenBank/DDBJ whole genome shotgun (WGS) entry which is preliminary data.</text>
</comment>
<keyword evidence="2" id="KW-1185">Reference proteome</keyword>
<evidence type="ECO:0000313" key="1">
    <source>
        <dbReference type="EMBL" id="KAJ3486012.1"/>
    </source>
</evidence>
<name>A0ACC1QSP8_9HYPO</name>
<protein>
    <submittedName>
        <fullName evidence="1">Uncharacterized protein</fullName>
    </submittedName>
</protein>
<sequence>MALPLRLRDTVAMDNLEPLKEPMYQPLWRIKHNGEDAIAVEGSDAPPAFFIYSCTPADDFESVEEITAQDVPADCPALAWFFEMDLDTVKSICKTARPPADAETSEDWVRAVVAALFEKSVVFWKGDSQEDLISFAALDPPSSKPSPTSEKSEDGDEITSSVNASGRHTKPPDPFTTTAKMSLVRTGSPQYYRLYIVKKFNAGKDVTNSSGKVYWVFCQSRNDATMKVVKWFYGAWVHAAWFDEHEACLEHENTEGGFQGLVDGRHLEDKSSAVVKALDLTMEDQETLKADWNKFADHMVKKQREEFEPGEVRDEDLKTCIAAEYCATWQMNYMHELAHKRMNALLEKRLLIR</sequence>
<organism evidence="1 2">
    <name type="scientific">Lecanicillium saksenae</name>
    <dbReference type="NCBI Taxonomy" id="468837"/>
    <lineage>
        <taxon>Eukaryota</taxon>
        <taxon>Fungi</taxon>
        <taxon>Dikarya</taxon>
        <taxon>Ascomycota</taxon>
        <taxon>Pezizomycotina</taxon>
        <taxon>Sordariomycetes</taxon>
        <taxon>Hypocreomycetidae</taxon>
        <taxon>Hypocreales</taxon>
        <taxon>Cordycipitaceae</taxon>
        <taxon>Lecanicillium</taxon>
    </lineage>
</organism>
<reference evidence="1" key="1">
    <citation type="submission" date="2022-07" db="EMBL/GenBank/DDBJ databases">
        <title>Genome Sequence of Lecanicillium saksenae.</title>
        <authorList>
            <person name="Buettner E."/>
        </authorList>
    </citation>
    <scope>NUCLEOTIDE SEQUENCE</scope>
    <source>
        <strain evidence="1">VT-O1</strain>
    </source>
</reference>
<evidence type="ECO:0000313" key="2">
    <source>
        <dbReference type="Proteomes" id="UP001148737"/>
    </source>
</evidence>